<dbReference type="RefSeq" id="WP_367885767.1">
    <property type="nucleotide sequence ID" value="NZ_CP130612.1"/>
</dbReference>
<protein>
    <submittedName>
        <fullName evidence="3">Uncharacterized protein</fullName>
    </submittedName>
</protein>
<dbReference type="EMBL" id="CP130612">
    <property type="protein sequence ID" value="WKW12899.1"/>
    <property type="molecule type" value="Genomic_DNA"/>
</dbReference>
<accession>A0AA49Q8H8</accession>
<proteinExistence type="predicted"/>
<dbReference type="AlphaFoldDB" id="A0AA49Q8H8"/>
<evidence type="ECO:0000313" key="2">
    <source>
        <dbReference type="EMBL" id="WKW12899.1"/>
    </source>
</evidence>
<evidence type="ECO:0000256" key="1">
    <source>
        <dbReference type="SAM" id="Phobius"/>
    </source>
</evidence>
<name>A0AA49Q8H8_9BACT</name>
<dbReference type="KEGG" id="pspc:Strain318_002209"/>
<dbReference type="Proteomes" id="UP001229955">
    <property type="component" value="Chromosome"/>
</dbReference>
<keyword evidence="1" id="KW-1133">Transmembrane helix</keyword>
<keyword evidence="1" id="KW-0472">Membrane</keyword>
<reference evidence="3" key="1">
    <citation type="submission" date="2023-07" db="EMBL/GenBank/DDBJ databases">
        <authorList>
            <person name="Haufschild T."/>
            <person name="Kallscheuer N."/>
            <person name="Hammer J."/>
            <person name="Kohn T."/>
            <person name="Kabuu M."/>
            <person name="Jogler M."/>
            <person name="Wohfarth N."/>
            <person name="Heuer A."/>
            <person name="Rohde M."/>
            <person name="van Teeseling M.C.F."/>
            <person name="Jogler C."/>
        </authorList>
    </citation>
    <scope>NUCLEOTIDE SEQUENCE</scope>
    <source>
        <strain evidence="2">Strain 138</strain>
        <strain evidence="3">Strain 318</strain>
    </source>
</reference>
<sequence length="68" mass="7195">MKPSATPVSSARRRFAIGFIAALSVAFTGLAVWRAVLALRGEREFPILGALGGTAAIIGLWRALRDEA</sequence>
<keyword evidence="1" id="KW-0812">Transmembrane</keyword>
<keyword evidence="4" id="KW-1185">Reference proteome</keyword>
<gene>
    <name evidence="2" type="ORF">Strain138_002210</name>
    <name evidence="3" type="ORF">Strain318_002209</name>
</gene>
<accession>A0AA49Q5Q4</accession>
<feature type="transmembrane region" description="Helical" evidence="1">
    <location>
        <begin position="15"/>
        <end position="33"/>
    </location>
</feature>
<organism evidence="3 4">
    <name type="scientific">Pseudogemmatithrix spongiicola</name>
    <dbReference type="NCBI Taxonomy" id="3062599"/>
    <lineage>
        <taxon>Bacteria</taxon>
        <taxon>Pseudomonadati</taxon>
        <taxon>Gemmatimonadota</taxon>
        <taxon>Gemmatimonadia</taxon>
        <taxon>Gemmatimonadales</taxon>
        <taxon>Gemmatimonadaceae</taxon>
        <taxon>Pseudogemmatithrix</taxon>
    </lineage>
</organism>
<dbReference type="EMBL" id="CP130613">
    <property type="protein sequence ID" value="WKW15806.1"/>
    <property type="molecule type" value="Genomic_DNA"/>
</dbReference>
<evidence type="ECO:0000313" key="3">
    <source>
        <dbReference type="EMBL" id="WKW15806.1"/>
    </source>
</evidence>
<feature type="transmembrane region" description="Helical" evidence="1">
    <location>
        <begin position="45"/>
        <end position="64"/>
    </location>
</feature>
<evidence type="ECO:0000313" key="4">
    <source>
        <dbReference type="Proteomes" id="UP001229955"/>
    </source>
</evidence>